<dbReference type="Proteomes" id="UP000032300">
    <property type="component" value="Chromosome"/>
</dbReference>
<gene>
    <name evidence="2" type="ORF">TS85_17535</name>
</gene>
<reference evidence="2 3" key="2">
    <citation type="submission" date="2015-02" db="EMBL/GenBank/DDBJ databases">
        <title>The complete genome of Sphingomonas hengshuiensis sp. WHSC-8 isolated from soil of Hengshui Lake.</title>
        <authorList>
            <person name="Wei S."/>
            <person name="Guo J."/>
            <person name="Su C."/>
            <person name="Wu R."/>
            <person name="Zhang Z."/>
            <person name="Liang K."/>
            <person name="Li H."/>
            <person name="Wang T."/>
            <person name="Liu H."/>
            <person name="Zhang C."/>
            <person name="Li Z."/>
            <person name="Wang Q."/>
            <person name="Meng J."/>
        </authorList>
    </citation>
    <scope>NUCLEOTIDE SEQUENCE [LARGE SCALE GENOMIC DNA]</scope>
    <source>
        <strain evidence="2 3">WHSC-8</strain>
    </source>
</reference>
<sequence length="124" mass="13678">MALLVALLAVVAVLELARALPLLAAFGAMAECSQRAMRLIALRGVSEWGKERAMQLLARRLFARSLRAGALLVVVASPFVALLWAGSDPESQLHLDWTTRLWVFPLALGYALFRTQLGRRVQPR</sequence>
<dbReference type="RefSeq" id="WP_044333922.1">
    <property type="nucleotide sequence ID" value="NZ_CP010836.1"/>
</dbReference>
<protein>
    <submittedName>
        <fullName evidence="2">Uncharacterized protein</fullName>
    </submittedName>
</protein>
<keyword evidence="1" id="KW-0812">Transmembrane</keyword>
<feature type="transmembrane region" description="Helical" evidence="1">
    <location>
        <begin position="97"/>
        <end position="113"/>
    </location>
</feature>
<dbReference type="EMBL" id="CP010836">
    <property type="protein sequence ID" value="AJP73207.1"/>
    <property type="molecule type" value="Genomic_DNA"/>
</dbReference>
<feature type="transmembrane region" description="Helical" evidence="1">
    <location>
        <begin position="66"/>
        <end position="85"/>
    </location>
</feature>
<accession>A0A7U4JAL1</accession>
<evidence type="ECO:0000256" key="1">
    <source>
        <dbReference type="SAM" id="Phobius"/>
    </source>
</evidence>
<dbReference type="OrthoDB" id="7574293at2"/>
<dbReference type="AlphaFoldDB" id="A0A7U4JAL1"/>
<name>A0A7U4JAL1_9SPHN</name>
<keyword evidence="1" id="KW-0472">Membrane</keyword>
<reference evidence="2 3" key="1">
    <citation type="journal article" date="2015" name="Int. J. Syst. Evol. Microbiol.">
        <title>Sphingomonas hengshuiensis sp. nov., isolated from lake wetland.</title>
        <authorList>
            <person name="Wei S."/>
            <person name="Wang T."/>
            <person name="Liu H."/>
            <person name="Zhang C."/>
            <person name="Guo J."/>
            <person name="Wang Q."/>
            <person name="Liang K."/>
            <person name="Zhang Z."/>
        </authorList>
    </citation>
    <scope>NUCLEOTIDE SEQUENCE [LARGE SCALE GENOMIC DNA]</scope>
    <source>
        <strain evidence="2 3">WHSC-8</strain>
    </source>
</reference>
<keyword evidence="1" id="KW-1133">Transmembrane helix</keyword>
<proteinExistence type="predicted"/>
<evidence type="ECO:0000313" key="2">
    <source>
        <dbReference type="EMBL" id="AJP73207.1"/>
    </source>
</evidence>
<dbReference type="KEGG" id="sphi:TS85_17535"/>
<organism evidence="2 3">
    <name type="scientific">Sphingomonas hengshuiensis</name>
    <dbReference type="NCBI Taxonomy" id="1609977"/>
    <lineage>
        <taxon>Bacteria</taxon>
        <taxon>Pseudomonadati</taxon>
        <taxon>Pseudomonadota</taxon>
        <taxon>Alphaproteobacteria</taxon>
        <taxon>Sphingomonadales</taxon>
        <taxon>Sphingomonadaceae</taxon>
        <taxon>Sphingomonas</taxon>
    </lineage>
</organism>
<evidence type="ECO:0000313" key="3">
    <source>
        <dbReference type="Proteomes" id="UP000032300"/>
    </source>
</evidence>
<keyword evidence="3" id="KW-1185">Reference proteome</keyword>